<name>A0ABR0PN34_GOSAR</name>
<evidence type="ECO:0000313" key="3">
    <source>
        <dbReference type="Proteomes" id="UP001358586"/>
    </source>
</evidence>
<dbReference type="InterPro" id="IPR044824">
    <property type="entry name" value="MAIN-like"/>
</dbReference>
<accession>A0ABR0PN34</accession>
<dbReference type="Pfam" id="PF10536">
    <property type="entry name" value="PMD"/>
    <property type="match status" value="1"/>
</dbReference>
<comment type="caution">
    <text evidence="2">The sequence shown here is derived from an EMBL/GenBank/DDBJ whole genome shotgun (WGS) entry which is preliminary data.</text>
</comment>
<feature type="domain" description="Aminotransferase-like plant mobile" evidence="1">
    <location>
        <begin position="41"/>
        <end position="126"/>
    </location>
</feature>
<evidence type="ECO:0000313" key="2">
    <source>
        <dbReference type="EMBL" id="KAK5825844.1"/>
    </source>
</evidence>
<dbReference type="PANTHER" id="PTHR46033:SF8">
    <property type="entry name" value="PROTEIN MAINTENANCE OF MERISTEMS-LIKE"/>
    <property type="match status" value="1"/>
</dbReference>
<reference evidence="2 3" key="1">
    <citation type="submission" date="2023-03" db="EMBL/GenBank/DDBJ databases">
        <title>WGS of Gossypium arboreum.</title>
        <authorList>
            <person name="Yu D."/>
        </authorList>
    </citation>
    <scope>NUCLEOTIDE SEQUENCE [LARGE SCALE GENOMIC DNA]</scope>
    <source>
        <tissue evidence="2">Leaf</tissue>
    </source>
</reference>
<dbReference type="InterPro" id="IPR019557">
    <property type="entry name" value="AminoTfrase-like_pln_mobile"/>
</dbReference>
<dbReference type="Proteomes" id="UP001358586">
    <property type="component" value="Chromosome 6"/>
</dbReference>
<protein>
    <recommendedName>
        <fullName evidence="1">Aminotransferase-like plant mobile domain-containing protein</fullName>
    </recommendedName>
</protein>
<gene>
    <name evidence="2" type="ORF">PVK06_020712</name>
</gene>
<proteinExistence type="predicted"/>
<evidence type="ECO:0000259" key="1">
    <source>
        <dbReference type="Pfam" id="PF10536"/>
    </source>
</evidence>
<dbReference type="PANTHER" id="PTHR46033">
    <property type="entry name" value="PROTEIN MAIN-LIKE 2"/>
    <property type="match status" value="1"/>
</dbReference>
<sequence length="132" mass="14403">MTALEVPPLFIEGSYRVLRPCGHGPSYQIDAQIMPYLGVVGFGLAALIRVFELRGDLISALVERWCPKMHTFDLLCEEYTITLEDVAMQLGLHVDGDAVIGSSGIANPVAFCYDFLGSSPNDGTDKFTGLKF</sequence>
<keyword evidence="3" id="KW-1185">Reference proteome</keyword>
<dbReference type="EMBL" id="JARKNE010000006">
    <property type="protein sequence ID" value="KAK5825844.1"/>
    <property type="molecule type" value="Genomic_DNA"/>
</dbReference>
<organism evidence="2 3">
    <name type="scientific">Gossypium arboreum</name>
    <name type="common">Tree cotton</name>
    <name type="synonym">Gossypium nanking</name>
    <dbReference type="NCBI Taxonomy" id="29729"/>
    <lineage>
        <taxon>Eukaryota</taxon>
        <taxon>Viridiplantae</taxon>
        <taxon>Streptophyta</taxon>
        <taxon>Embryophyta</taxon>
        <taxon>Tracheophyta</taxon>
        <taxon>Spermatophyta</taxon>
        <taxon>Magnoliopsida</taxon>
        <taxon>eudicotyledons</taxon>
        <taxon>Gunneridae</taxon>
        <taxon>Pentapetalae</taxon>
        <taxon>rosids</taxon>
        <taxon>malvids</taxon>
        <taxon>Malvales</taxon>
        <taxon>Malvaceae</taxon>
        <taxon>Malvoideae</taxon>
        <taxon>Gossypium</taxon>
    </lineage>
</organism>